<dbReference type="AlphaFoldDB" id="N9E203"/>
<keyword evidence="1" id="KW-1133">Transmembrane helix</keyword>
<sequence length="447" mass="50892">MPQSANFWRDLFRLIHIYAGILIAPFIFIAAFTGFLYVSSPQIEQYIYKEQLFVQSENIPAQQLSLQIKAAQALIPESAKITEVRPAPTSNQTTRVIYSDPVENISNQAIFVNPYTLELKGQLPVYGTSGVLPFRTLIDQFHSNLLLGDYGRLYSELAASWLAILSLSGLYHWYKRRKHLKQITTSRNTLLKWHSSIGIILFPLLLIIAITGLTWSKWTGENISILRQALSWQTPALVTSISNNKQSVDIHAHHHTDKQQMNHQPLIKAEDFDQALQIARKHGIHSSQLQIKPPTTIDTAWTVSEIRRHWPTEADSISIDLQKDKVIDHLKFDDFPVAAKLTRWGVDAHIGVLFGWVNQLLLMIYAIALCALIVIAFWLWSRTFNLKQTTINLVKQSLLLWKNGNLKQKISLVISLFILLICLPTLAISLILAIAFIMIQQHKSRLS</sequence>
<dbReference type="OrthoDB" id="9791166at2"/>
<feature type="transmembrane region" description="Helical" evidence="1">
    <location>
        <begin position="410"/>
        <end position="439"/>
    </location>
</feature>
<feature type="transmembrane region" description="Helical" evidence="1">
    <location>
        <begin position="360"/>
        <end position="380"/>
    </location>
</feature>
<dbReference type="Pfam" id="PF03929">
    <property type="entry name" value="PepSY_TM"/>
    <property type="match status" value="1"/>
</dbReference>
<dbReference type="PANTHER" id="PTHR34219:SF1">
    <property type="entry name" value="PEPSY DOMAIN-CONTAINING PROTEIN"/>
    <property type="match status" value="1"/>
</dbReference>
<evidence type="ECO:0000256" key="1">
    <source>
        <dbReference type="SAM" id="Phobius"/>
    </source>
</evidence>
<organism evidence="2 3">
    <name type="scientific">Acinetobacter beijerinckii ANC 3835</name>
    <dbReference type="NCBI Taxonomy" id="1217649"/>
    <lineage>
        <taxon>Bacteria</taxon>
        <taxon>Pseudomonadati</taxon>
        <taxon>Pseudomonadota</taxon>
        <taxon>Gammaproteobacteria</taxon>
        <taxon>Moraxellales</taxon>
        <taxon>Moraxellaceae</taxon>
        <taxon>Acinetobacter</taxon>
    </lineage>
</organism>
<keyword evidence="1" id="KW-0812">Transmembrane</keyword>
<evidence type="ECO:0000313" key="3">
    <source>
        <dbReference type="Proteomes" id="UP000018417"/>
    </source>
</evidence>
<dbReference type="RefSeq" id="WP_005054767.1">
    <property type="nucleotide sequence ID" value="NZ_KB849759.1"/>
</dbReference>
<feature type="transmembrane region" description="Helical" evidence="1">
    <location>
        <begin position="153"/>
        <end position="173"/>
    </location>
</feature>
<keyword evidence="1" id="KW-0472">Membrane</keyword>
<protein>
    <recommendedName>
        <fullName evidence="4">PepSY domain-containing protein</fullName>
    </recommendedName>
</protein>
<comment type="caution">
    <text evidence="2">The sequence shown here is derived from an EMBL/GenBank/DDBJ whole genome shotgun (WGS) entry which is preliminary data.</text>
</comment>
<dbReference type="Proteomes" id="UP000018417">
    <property type="component" value="Unassembled WGS sequence"/>
</dbReference>
<gene>
    <name evidence="2" type="ORF">F934_02188</name>
</gene>
<name>N9E203_9GAMM</name>
<evidence type="ECO:0008006" key="4">
    <source>
        <dbReference type="Google" id="ProtNLM"/>
    </source>
</evidence>
<dbReference type="HOGENOM" id="CLU_031962_3_1_6"/>
<proteinExistence type="predicted"/>
<dbReference type="PANTHER" id="PTHR34219">
    <property type="entry name" value="IRON-REGULATED INNER MEMBRANE PROTEIN-RELATED"/>
    <property type="match status" value="1"/>
</dbReference>
<dbReference type="InterPro" id="IPR005625">
    <property type="entry name" value="PepSY-ass_TM"/>
</dbReference>
<dbReference type="PATRIC" id="fig|1217649.3.peg.2129"/>
<feature type="transmembrane region" description="Helical" evidence="1">
    <location>
        <begin position="15"/>
        <end position="38"/>
    </location>
</feature>
<accession>N9E203</accession>
<dbReference type="EMBL" id="APQK01000013">
    <property type="protein sequence ID" value="ENW04152.1"/>
    <property type="molecule type" value="Genomic_DNA"/>
</dbReference>
<reference evidence="2 3" key="1">
    <citation type="submission" date="2013-02" db="EMBL/GenBank/DDBJ databases">
        <title>The Genome Sequence of Acinetobacter beijerinckii ANC 3835.</title>
        <authorList>
            <consortium name="The Broad Institute Genome Sequencing Platform"/>
            <consortium name="The Broad Institute Genome Sequencing Center for Infectious Disease"/>
            <person name="Cerqueira G."/>
            <person name="Feldgarden M."/>
            <person name="Courvalin P."/>
            <person name="Perichon B."/>
            <person name="Grillot-Courvalin C."/>
            <person name="Clermont D."/>
            <person name="Rocha E."/>
            <person name="Yoon E.-J."/>
            <person name="Nemec A."/>
            <person name="Walker B."/>
            <person name="Young S.K."/>
            <person name="Zeng Q."/>
            <person name="Gargeya S."/>
            <person name="Fitzgerald M."/>
            <person name="Haas B."/>
            <person name="Abouelleil A."/>
            <person name="Alvarado L."/>
            <person name="Arachchi H.M."/>
            <person name="Berlin A.M."/>
            <person name="Chapman S.B."/>
            <person name="Dewar J."/>
            <person name="Goldberg J."/>
            <person name="Griggs A."/>
            <person name="Gujja S."/>
            <person name="Hansen M."/>
            <person name="Howarth C."/>
            <person name="Imamovic A."/>
            <person name="Larimer J."/>
            <person name="McCowan C."/>
            <person name="Murphy C."/>
            <person name="Neiman D."/>
            <person name="Pearson M."/>
            <person name="Priest M."/>
            <person name="Roberts A."/>
            <person name="Saif S."/>
            <person name="Shea T."/>
            <person name="Sisk P."/>
            <person name="Sykes S."/>
            <person name="Wortman J."/>
            <person name="Nusbaum C."/>
            <person name="Birren B."/>
        </authorList>
    </citation>
    <scope>NUCLEOTIDE SEQUENCE [LARGE SCALE GENOMIC DNA]</scope>
    <source>
        <strain evidence="2 3">ANC 3835</strain>
    </source>
</reference>
<feature type="transmembrane region" description="Helical" evidence="1">
    <location>
        <begin position="193"/>
        <end position="215"/>
    </location>
</feature>
<evidence type="ECO:0000313" key="2">
    <source>
        <dbReference type="EMBL" id="ENW04152.1"/>
    </source>
</evidence>